<dbReference type="OrthoDB" id="626202at2759"/>
<dbReference type="InterPro" id="IPR056592">
    <property type="entry name" value="Beta-prop_At3g26010-like"/>
</dbReference>
<gene>
    <name evidence="2" type="ORF">CMV_027001</name>
</gene>
<accession>A0A8J4V9U5</accession>
<evidence type="ECO:0000313" key="3">
    <source>
        <dbReference type="Proteomes" id="UP000737018"/>
    </source>
</evidence>
<protein>
    <recommendedName>
        <fullName evidence="1">F-box domain-containing protein</fullName>
    </recommendedName>
</protein>
<dbReference type="PANTHER" id="PTHR35546">
    <property type="entry name" value="F-BOX PROTEIN INTERACTION DOMAIN PROTEIN-RELATED"/>
    <property type="match status" value="1"/>
</dbReference>
<dbReference type="AlphaFoldDB" id="A0A8J4V9U5"/>
<proteinExistence type="predicted"/>
<dbReference type="Proteomes" id="UP000737018">
    <property type="component" value="Unassembled WGS sequence"/>
</dbReference>
<dbReference type="EMBL" id="JRKL02008638">
    <property type="protein sequence ID" value="KAF3946765.1"/>
    <property type="molecule type" value="Genomic_DNA"/>
</dbReference>
<dbReference type="InterPro" id="IPR017451">
    <property type="entry name" value="F-box-assoc_interact_dom"/>
</dbReference>
<organism evidence="2 3">
    <name type="scientific">Castanea mollissima</name>
    <name type="common">Chinese chestnut</name>
    <dbReference type="NCBI Taxonomy" id="60419"/>
    <lineage>
        <taxon>Eukaryota</taxon>
        <taxon>Viridiplantae</taxon>
        <taxon>Streptophyta</taxon>
        <taxon>Embryophyta</taxon>
        <taxon>Tracheophyta</taxon>
        <taxon>Spermatophyta</taxon>
        <taxon>Magnoliopsida</taxon>
        <taxon>eudicotyledons</taxon>
        <taxon>Gunneridae</taxon>
        <taxon>Pentapetalae</taxon>
        <taxon>rosids</taxon>
        <taxon>fabids</taxon>
        <taxon>Fagales</taxon>
        <taxon>Fagaceae</taxon>
        <taxon>Castanea</taxon>
    </lineage>
</organism>
<dbReference type="InterPro" id="IPR001810">
    <property type="entry name" value="F-box_dom"/>
</dbReference>
<keyword evidence="3" id="KW-1185">Reference proteome</keyword>
<dbReference type="PANTHER" id="PTHR35546:SF21">
    <property type="entry name" value="F-BOX DOMAIN-CONTAINING PROTEIN"/>
    <property type="match status" value="1"/>
</dbReference>
<feature type="domain" description="F-box" evidence="1">
    <location>
        <begin position="16"/>
        <end position="56"/>
    </location>
</feature>
<dbReference type="SUPFAM" id="SSF81383">
    <property type="entry name" value="F-box domain"/>
    <property type="match status" value="1"/>
</dbReference>
<dbReference type="InterPro" id="IPR036047">
    <property type="entry name" value="F-box-like_dom_sf"/>
</dbReference>
<name>A0A8J4V9U5_9ROSI</name>
<reference evidence="2" key="1">
    <citation type="submission" date="2020-03" db="EMBL/GenBank/DDBJ databases">
        <title>Castanea mollissima Vanexum genome sequencing.</title>
        <authorList>
            <person name="Staton M."/>
        </authorList>
    </citation>
    <scope>NUCLEOTIDE SEQUENCE</scope>
    <source>
        <tissue evidence="2">Leaf</tissue>
    </source>
</reference>
<dbReference type="SMART" id="SM00256">
    <property type="entry name" value="FBOX"/>
    <property type="match status" value="1"/>
</dbReference>
<sequence length="408" mass="46932">MRGDSAFEEMENLEFLNSDIPFNILCRLPSKTLLQFKCVSKGWYKLISDRSFIQSQLQKQKPTVSGFIFQGKYQWCNEDIRTVSYIPVVESQGEGEGDSDEKVQQKGFDFLPEDVVMLASCNGIVCCRSCFPDQAQDPAVYVCNPSKKEWIKLRSTAALDNLSTIGLAFDPTRDPIDISTKFKLVRIRQLEIEEEEFCYTFEAYSFETGAWTKSNEICHCNNNLVKNNSVYVGGILHWRTDGDKVLTYDVEKELSWLISVPIPAMEFETIPQACIGDSEGRMHYAMVSEKGLHIWFLEDFFESKWTLKHSKSLQEIEEEHPRFYNLHQRVTEAVTYHTEPWMVPLAIKDGLLLLRVSTKLYLYEIETCSVKQACSLSKLGPHIMFCPVVLPYSMSLVPLNPHRTLPLY</sequence>
<dbReference type="InterPro" id="IPR055290">
    <property type="entry name" value="At3g26010-like"/>
</dbReference>
<evidence type="ECO:0000259" key="1">
    <source>
        <dbReference type="SMART" id="SM00256"/>
    </source>
</evidence>
<evidence type="ECO:0000313" key="2">
    <source>
        <dbReference type="EMBL" id="KAF3946765.1"/>
    </source>
</evidence>
<dbReference type="Gene3D" id="1.20.1280.50">
    <property type="match status" value="1"/>
</dbReference>
<comment type="caution">
    <text evidence="2">The sequence shown here is derived from an EMBL/GenBank/DDBJ whole genome shotgun (WGS) entry which is preliminary data.</text>
</comment>
<dbReference type="Pfam" id="PF00646">
    <property type="entry name" value="F-box"/>
    <property type="match status" value="1"/>
</dbReference>
<dbReference type="NCBIfam" id="TIGR01640">
    <property type="entry name" value="F_box_assoc_1"/>
    <property type="match status" value="1"/>
</dbReference>
<dbReference type="Pfam" id="PF24750">
    <property type="entry name" value="b-prop_At3g26010-like"/>
    <property type="match status" value="1"/>
</dbReference>